<protein>
    <submittedName>
        <fullName evidence="3">BspA family leucine-rich repeat surface protein</fullName>
    </submittedName>
</protein>
<name>A0ABW4D079_9LACO</name>
<dbReference type="Gene3D" id="3.80.10.10">
    <property type="entry name" value="Ribonuclease Inhibitor"/>
    <property type="match status" value="1"/>
</dbReference>
<dbReference type="Proteomes" id="UP001597212">
    <property type="component" value="Unassembled WGS sequence"/>
</dbReference>
<dbReference type="Pfam" id="PF03382">
    <property type="entry name" value="DUF285"/>
    <property type="match status" value="2"/>
</dbReference>
<gene>
    <name evidence="3" type="ORF">ACFQ5K_10185</name>
</gene>
<evidence type="ECO:0000313" key="4">
    <source>
        <dbReference type="Proteomes" id="UP001597212"/>
    </source>
</evidence>
<dbReference type="NCBIfam" id="TIGR02167">
    <property type="entry name" value="Liste_lipo_26"/>
    <property type="match status" value="3"/>
</dbReference>
<keyword evidence="4" id="KW-1185">Reference proteome</keyword>
<dbReference type="InterPro" id="IPR013783">
    <property type="entry name" value="Ig-like_fold"/>
</dbReference>
<evidence type="ECO:0000313" key="3">
    <source>
        <dbReference type="EMBL" id="MFD1441743.1"/>
    </source>
</evidence>
<keyword evidence="1" id="KW-0812">Transmembrane</keyword>
<keyword evidence="1" id="KW-0472">Membrane</keyword>
<dbReference type="Gene3D" id="2.60.40.10">
    <property type="entry name" value="Immunoglobulins"/>
    <property type="match status" value="1"/>
</dbReference>
<dbReference type="InterPro" id="IPR032675">
    <property type="entry name" value="LRR_dom_sf"/>
</dbReference>
<proteinExistence type="predicted"/>
<feature type="chain" id="PRO_5045693836" evidence="2">
    <location>
        <begin position="36"/>
        <end position="642"/>
    </location>
</feature>
<feature type="transmembrane region" description="Helical" evidence="1">
    <location>
        <begin position="618"/>
        <end position="637"/>
    </location>
</feature>
<evidence type="ECO:0000256" key="2">
    <source>
        <dbReference type="SAM" id="SignalP"/>
    </source>
</evidence>
<dbReference type="RefSeq" id="WP_125754662.1">
    <property type="nucleotide sequence ID" value="NZ_JBHTOK010000074.1"/>
</dbReference>
<organism evidence="3 4">
    <name type="scientific">Lacticaseibacillus hegangensis</name>
    <dbReference type="NCBI Taxonomy" id="2486010"/>
    <lineage>
        <taxon>Bacteria</taxon>
        <taxon>Bacillati</taxon>
        <taxon>Bacillota</taxon>
        <taxon>Bacilli</taxon>
        <taxon>Lactobacillales</taxon>
        <taxon>Lactobacillaceae</taxon>
        <taxon>Lacticaseibacillus</taxon>
    </lineage>
</organism>
<dbReference type="InterPro" id="IPR011889">
    <property type="entry name" value="Liste_lipo_26"/>
</dbReference>
<keyword evidence="2" id="KW-0732">Signal</keyword>
<accession>A0ABW4D079</accession>
<sequence length="642" mass="69441">MTDRRASWWLRLRPVILTIMLCMMASFSAPKSVQAAAWNQAAYNSASVKGTWKVVGATGIADGGTVGGPKYYLDNSGTLHFGPATKPIASTVSSTVDAGTSHLSSNAANVKAISFDGSNFFVDQTNGFFQQFENLETITGLENVDVSQMTNMSFLFSGESGDGNANKMPKLTTISGLSNWDVSHVTTMADMFQKNPVLTHVDGIANWDTSAVTDMNHLFYGDTSMSTLPDLSAWKTNRVTDFDFAFSGMTNLTEVTSLNNWDVSSGVKFWDMFSNDPALTTLNIQQWNPQNAEELYDMFQNDTSLTSLNLAHWNVAKAKDFYNMFYNDTSLTSLDLTGWQPTAGEQFDHMFAEDAKLASLDVSGWTMANAETLQAMFQDMTTVKALDVSKWAVPLKANVTDMFDGDNALTKLDLTNWRLGTTWGVGDHVFPSYSYSPDPKALNQKSQLQSITFGPLMSGNIAFPQFTLGNGIYGVWRGVSTDKTQVRNAGNANESYVPATTGTKGDTYRFAWDIQAKLVDSQGNPVTLAGVQLTVTNASGTQVATATTGTDGTVDIPLNTVAGSYTVKITGGIDAGHTITKGTATTTINQADGQVALVVDEVHDEDIIKQFPAAGGHGPITLLLSTLLILVGGYGVWRERNF</sequence>
<reference evidence="4" key="1">
    <citation type="journal article" date="2019" name="Int. J. Syst. Evol. Microbiol.">
        <title>The Global Catalogue of Microorganisms (GCM) 10K type strain sequencing project: providing services to taxonomists for standard genome sequencing and annotation.</title>
        <authorList>
            <consortium name="The Broad Institute Genomics Platform"/>
            <consortium name="The Broad Institute Genome Sequencing Center for Infectious Disease"/>
            <person name="Wu L."/>
            <person name="Ma J."/>
        </authorList>
    </citation>
    <scope>NUCLEOTIDE SEQUENCE [LARGE SCALE GENOMIC DNA]</scope>
    <source>
        <strain evidence="4">CCM 8912</strain>
    </source>
</reference>
<dbReference type="InterPro" id="IPR005046">
    <property type="entry name" value="DUF285"/>
</dbReference>
<dbReference type="SUPFAM" id="SSF52058">
    <property type="entry name" value="L domain-like"/>
    <property type="match status" value="1"/>
</dbReference>
<keyword evidence="1" id="KW-1133">Transmembrane helix</keyword>
<feature type="signal peptide" evidence="2">
    <location>
        <begin position="1"/>
        <end position="35"/>
    </location>
</feature>
<dbReference type="EMBL" id="JBHTOK010000074">
    <property type="protein sequence ID" value="MFD1441743.1"/>
    <property type="molecule type" value="Genomic_DNA"/>
</dbReference>
<evidence type="ECO:0000256" key="1">
    <source>
        <dbReference type="SAM" id="Phobius"/>
    </source>
</evidence>
<comment type="caution">
    <text evidence="3">The sequence shown here is derived from an EMBL/GenBank/DDBJ whole genome shotgun (WGS) entry which is preliminary data.</text>
</comment>